<evidence type="ECO:0000313" key="1">
    <source>
        <dbReference type="EMBL" id="KAF7433686.1"/>
    </source>
</evidence>
<keyword evidence="2" id="KW-1185">Reference proteome</keyword>
<dbReference type="InterPro" id="IPR036537">
    <property type="entry name" value="Adaptor_Cbl_N_dom_sf"/>
</dbReference>
<evidence type="ECO:0000313" key="2">
    <source>
        <dbReference type="Proteomes" id="UP000623687"/>
    </source>
</evidence>
<dbReference type="VEuPathDB" id="FungiDB:PC9H_005649"/>
<organism evidence="1 2">
    <name type="scientific">Pleurotus ostreatus</name>
    <name type="common">Oyster mushroom</name>
    <name type="synonym">White-rot fungus</name>
    <dbReference type="NCBI Taxonomy" id="5322"/>
    <lineage>
        <taxon>Eukaryota</taxon>
        <taxon>Fungi</taxon>
        <taxon>Dikarya</taxon>
        <taxon>Basidiomycota</taxon>
        <taxon>Agaricomycotina</taxon>
        <taxon>Agaricomycetes</taxon>
        <taxon>Agaricomycetidae</taxon>
        <taxon>Agaricales</taxon>
        <taxon>Pleurotineae</taxon>
        <taxon>Pleurotaceae</taxon>
        <taxon>Pleurotus</taxon>
    </lineage>
</organism>
<dbReference type="RefSeq" id="XP_036633713.1">
    <property type="nucleotide sequence ID" value="XM_036775211.1"/>
</dbReference>
<name>A0A8H7DT47_PLEOS</name>
<dbReference type="CDD" id="cd21037">
    <property type="entry name" value="MLKL_NTD"/>
    <property type="match status" value="1"/>
</dbReference>
<comment type="caution">
    <text evidence="1">The sequence shown here is derived from an EMBL/GenBank/DDBJ whole genome shotgun (WGS) entry which is preliminary data.</text>
</comment>
<protein>
    <submittedName>
        <fullName evidence="1">Uncharacterized protein</fullName>
    </submittedName>
</protein>
<dbReference type="OrthoDB" id="3017007at2759"/>
<dbReference type="Gene3D" id="1.20.930.20">
    <property type="entry name" value="Adaptor protein Cbl, N-terminal domain"/>
    <property type="match status" value="1"/>
</dbReference>
<proteinExistence type="predicted"/>
<sequence>MSAARNRTTDNVLANFKAILDIASSAPVPILGPVLSAATKVLAEVETARVLKESCIILAMRATSIVYSIYVGVMNQAPPSTISELNIISLSETLLDIANLMRQLSRVSWFMFLLKRFSIRQQIDIQTARLEDAFKSFQIKETLHNSSVLQSLSQRLQGNQDSEVIPSSQIEDDIDMNARGFNYGTLIRGRHNNKVIICKRYHYDDEDSLKEFLREKATWMVLSLGIPASFDIWDVHPPTIPIHTSYYQTVIKYSLPIQLHLILLTIAQYGNAALVFRQRLEQQSVGASFLNALSIVSRSSSSHILHIGTHFQLHPTELDEFAKVSNIMVDQQGSPVLGRNIVMKAPERGKPRKDQLDRLLGLFYMLVEQLFFDDQPVFPFECWKAVGECRPFAHLRPLLRLAAWDPCVDFSNMVQRILDLSDSLGALSPPSTVSFPTIRKRLLAVEGLQHFMYIRPRQAWAAKLFDIGYVRQEQFVRLVNIQDTSHLDNHTLAIIEDQVTLALPSVQDDDIVNLPGNITRYTFRNTDNASIQRRLNGRMLADSAGAIQLLLRLAPQVIREYGQGHGELRLSDLILVCGTIDYPSGAGITFQATPPEEFYFYELPVRSEPWGFWSLSAGLEGQSLDATYITSSIQSISFVQLEVEDFDA</sequence>
<dbReference type="AlphaFoldDB" id="A0A8H7DT47"/>
<reference evidence="1" key="1">
    <citation type="submission" date="2019-07" db="EMBL/GenBank/DDBJ databases">
        <authorList>
            <person name="Palmer J.M."/>
        </authorList>
    </citation>
    <scope>NUCLEOTIDE SEQUENCE</scope>
    <source>
        <strain evidence="1">PC9</strain>
    </source>
</reference>
<dbReference type="Proteomes" id="UP000623687">
    <property type="component" value="Unassembled WGS sequence"/>
</dbReference>
<gene>
    <name evidence="1" type="ORF">PC9H_005649</name>
</gene>
<dbReference type="GO" id="GO:0007166">
    <property type="term" value="P:cell surface receptor signaling pathway"/>
    <property type="evidence" value="ECO:0007669"/>
    <property type="project" value="InterPro"/>
</dbReference>
<accession>A0A8H7DT47</accession>
<dbReference type="GeneID" id="59375467"/>
<dbReference type="InterPro" id="IPR059179">
    <property type="entry name" value="MLKL-like_MCAfunc"/>
</dbReference>
<dbReference type="EMBL" id="JACETU010000003">
    <property type="protein sequence ID" value="KAF7433686.1"/>
    <property type="molecule type" value="Genomic_DNA"/>
</dbReference>